<name>A0AAD9X8R9_9ROSI</name>
<evidence type="ECO:0000313" key="7">
    <source>
        <dbReference type="EMBL" id="KAK2654801.1"/>
    </source>
</evidence>
<dbReference type="PANTHER" id="PTHR31719">
    <property type="entry name" value="NAC TRANSCRIPTION FACTOR 56"/>
    <property type="match status" value="1"/>
</dbReference>
<dbReference type="GO" id="GO:0006355">
    <property type="term" value="P:regulation of DNA-templated transcription"/>
    <property type="evidence" value="ECO:0007669"/>
    <property type="project" value="InterPro"/>
</dbReference>
<dbReference type="InterPro" id="IPR003441">
    <property type="entry name" value="NAC-dom"/>
</dbReference>
<keyword evidence="1" id="KW-0805">Transcription regulation</keyword>
<evidence type="ECO:0000256" key="1">
    <source>
        <dbReference type="ARBA" id="ARBA00023015"/>
    </source>
</evidence>
<accession>A0AAD9X8R9</accession>
<dbReference type="Pfam" id="PF02365">
    <property type="entry name" value="NAM"/>
    <property type="match status" value="1"/>
</dbReference>
<dbReference type="Gene3D" id="2.170.150.80">
    <property type="entry name" value="NAC domain"/>
    <property type="match status" value="1"/>
</dbReference>
<dbReference type="Proteomes" id="UP001280121">
    <property type="component" value="Unassembled WGS sequence"/>
</dbReference>
<sequence>MDSLFIPKTKPPKRQRLRQPTTAVPLPSANNAKDQELSMQYRCVARTMNMAEYHHHHQYSYTNEGQTYFNQNLCFYDSNVASSSTIPPPLPTMSPPADMENFLLLNGCDQSSSSSCQHRYLLPPTLPPLTTTVDYPANSISNNLHFSTIPLAYAEPPPLNVPSTANNQDDVTQGSSSVSCMPPGYKFSPNDEELILAYLMKKVSNRSLPCNVIIDINLYKFNPWDLAEILMQQRGQKGKWYIFTPRDRKYPKGNRPSRKAGDGFWKASGAVQNIKYNHRKRYNDKVYGNIAYGDIIGTKRALVFYIGKPPNGDSKTKWIMHEYELYNKDLRPNERDTNNDMRLDDWVLCTIYHNGKILRGSSSQRKDDENELMMSNFTNNNNNVVQEYASSTDNQVPCEFTTNNSASHEIIGVPQFTHVPPDNSSHIHNQISDTFEDDLMKFVNGP</sequence>
<evidence type="ECO:0000256" key="5">
    <source>
        <dbReference type="SAM" id="MobiDB-lite"/>
    </source>
</evidence>
<proteinExistence type="predicted"/>
<dbReference type="PANTHER" id="PTHR31719:SF179">
    <property type="entry name" value="OS08G0148400 PROTEIN"/>
    <property type="match status" value="1"/>
</dbReference>
<keyword evidence="8" id="KW-1185">Reference proteome</keyword>
<dbReference type="AlphaFoldDB" id="A0AAD9X8R9"/>
<evidence type="ECO:0000256" key="4">
    <source>
        <dbReference type="ARBA" id="ARBA00023242"/>
    </source>
</evidence>
<comment type="caution">
    <text evidence="7">The sequence shown here is derived from an EMBL/GenBank/DDBJ whole genome shotgun (WGS) entry which is preliminary data.</text>
</comment>
<dbReference type="EMBL" id="JANJYI010000004">
    <property type="protein sequence ID" value="KAK2654801.1"/>
    <property type="molecule type" value="Genomic_DNA"/>
</dbReference>
<dbReference type="GO" id="GO:0003677">
    <property type="term" value="F:DNA binding"/>
    <property type="evidence" value="ECO:0007669"/>
    <property type="project" value="UniProtKB-KW"/>
</dbReference>
<organism evidence="7 8">
    <name type="scientific">Dipteronia dyeriana</name>
    <dbReference type="NCBI Taxonomy" id="168575"/>
    <lineage>
        <taxon>Eukaryota</taxon>
        <taxon>Viridiplantae</taxon>
        <taxon>Streptophyta</taxon>
        <taxon>Embryophyta</taxon>
        <taxon>Tracheophyta</taxon>
        <taxon>Spermatophyta</taxon>
        <taxon>Magnoliopsida</taxon>
        <taxon>eudicotyledons</taxon>
        <taxon>Gunneridae</taxon>
        <taxon>Pentapetalae</taxon>
        <taxon>rosids</taxon>
        <taxon>malvids</taxon>
        <taxon>Sapindales</taxon>
        <taxon>Sapindaceae</taxon>
        <taxon>Hippocastanoideae</taxon>
        <taxon>Acereae</taxon>
        <taxon>Dipteronia</taxon>
    </lineage>
</organism>
<feature type="compositionally biased region" description="Polar residues" evidence="5">
    <location>
        <begin position="18"/>
        <end position="31"/>
    </location>
</feature>
<keyword evidence="2" id="KW-0238">DNA-binding</keyword>
<feature type="domain" description="NAC" evidence="6">
    <location>
        <begin position="181"/>
        <end position="354"/>
    </location>
</feature>
<reference evidence="7" key="1">
    <citation type="journal article" date="2023" name="Plant J.">
        <title>Genome sequences and population genomics provide insights into the demographic history, inbreeding, and mutation load of two 'living fossil' tree species of Dipteronia.</title>
        <authorList>
            <person name="Feng Y."/>
            <person name="Comes H.P."/>
            <person name="Chen J."/>
            <person name="Zhu S."/>
            <person name="Lu R."/>
            <person name="Zhang X."/>
            <person name="Li P."/>
            <person name="Qiu J."/>
            <person name="Olsen K.M."/>
            <person name="Qiu Y."/>
        </authorList>
    </citation>
    <scope>NUCLEOTIDE SEQUENCE</scope>
    <source>
        <strain evidence="7">KIB01</strain>
    </source>
</reference>
<protein>
    <recommendedName>
        <fullName evidence="6">NAC domain-containing protein</fullName>
    </recommendedName>
</protein>
<keyword evidence="3" id="KW-0804">Transcription</keyword>
<evidence type="ECO:0000259" key="6">
    <source>
        <dbReference type="PROSITE" id="PS51005"/>
    </source>
</evidence>
<feature type="region of interest" description="Disordered" evidence="5">
    <location>
        <begin position="1"/>
        <end position="31"/>
    </location>
</feature>
<evidence type="ECO:0000256" key="3">
    <source>
        <dbReference type="ARBA" id="ARBA00023163"/>
    </source>
</evidence>
<evidence type="ECO:0000313" key="8">
    <source>
        <dbReference type="Proteomes" id="UP001280121"/>
    </source>
</evidence>
<keyword evidence="4" id="KW-0539">Nucleus</keyword>
<dbReference type="InterPro" id="IPR036093">
    <property type="entry name" value="NAC_dom_sf"/>
</dbReference>
<dbReference type="SUPFAM" id="SSF101941">
    <property type="entry name" value="NAC domain"/>
    <property type="match status" value="1"/>
</dbReference>
<gene>
    <name evidence="7" type="ORF">Ddye_014657</name>
</gene>
<dbReference type="PROSITE" id="PS51005">
    <property type="entry name" value="NAC"/>
    <property type="match status" value="1"/>
</dbReference>
<evidence type="ECO:0000256" key="2">
    <source>
        <dbReference type="ARBA" id="ARBA00023125"/>
    </source>
</evidence>